<dbReference type="Gene3D" id="3.10.129.10">
    <property type="entry name" value="Hotdog Thioesterase"/>
    <property type="match status" value="1"/>
</dbReference>
<dbReference type="Pfam" id="PF22818">
    <property type="entry name" value="ApeI-like"/>
    <property type="match status" value="1"/>
</dbReference>
<dbReference type="Gene3D" id="3.40.50.12780">
    <property type="entry name" value="N-terminal domain of ligase-like"/>
    <property type="match status" value="1"/>
</dbReference>
<accession>A0ABS0Z9J4</accession>
<feature type="domain" description="ApeI dehydratase-like" evidence="3">
    <location>
        <begin position="430"/>
        <end position="525"/>
    </location>
</feature>
<dbReference type="InterPro" id="IPR042099">
    <property type="entry name" value="ANL_N_sf"/>
</dbReference>
<dbReference type="PANTHER" id="PTHR43201">
    <property type="entry name" value="ACYL-COA SYNTHETASE"/>
    <property type="match status" value="1"/>
</dbReference>
<evidence type="ECO:0000256" key="1">
    <source>
        <dbReference type="ARBA" id="ARBA00006432"/>
    </source>
</evidence>
<dbReference type="SUPFAM" id="SSF56801">
    <property type="entry name" value="Acetyl-CoA synthetase-like"/>
    <property type="match status" value="1"/>
</dbReference>
<comment type="similarity">
    <text evidence="1">Belongs to the ATP-dependent AMP-binding enzyme family.</text>
</comment>
<proteinExistence type="inferred from homology"/>
<name>A0ABS0Z9J4_9GAMM</name>
<dbReference type="InterPro" id="IPR045851">
    <property type="entry name" value="AMP-bd_C_sf"/>
</dbReference>
<dbReference type="InterPro" id="IPR000873">
    <property type="entry name" value="AMP-dep_synth/lig_dom"/>
</dbReference>
<comment type="caution">
    <text evidence="4">The sequence shown here is derived from an EMBL/GenBank/DDBJ whole genome shotgun (WGS) entry which is preliminary data.</text>
</comment>
<dbReference type="Pfam" id="PF00501">
    <property type="entry name" value="AMP-binding"/>
    <property type="match status" value="1"/>
</dbReference>
<dbReference type="SUPFAM" id="SSF54637">
    <property type="entry name" value="Thioesterase/thiol ester dehydrase-isomerase"/>
    <property type="match status" value="1"/>
</dbReference>
<organism evidence="4 5">
    <name type="scientific">Marinomonas ostreistagni</name>
    <dbReference type="NCBI Taxonomy" id="359209"/>
    <lineage>
        <taxon>Bacteria</taxon>
        <taxon>Pseudomonadati</taxon>
        <taxon>Pseudomonadota</taxon>
        <taxon>Gammaproteobacteria</taxon>
        <taxon>Oceanospirillales</taxon>
        <taxon>Oceanospirillaceae</taxon>
        <taxon>Marinomonas</taxon>
    </lineage>
</organism>
<evidence type="ECO:0000313" key="4">
    <source>
        <dbReference type="EMBL" id="MBJ7550333.1"/>
    </source>
</evidence>
<dbReference type="Gene3D" id="3.30.300.30">
    <property type="match status" value="1"/>
</dbReference>
<dbReference type="InterPro" id="IPR029069">
    <property type="entry name" value="HotDog_dom_sf"/>
</dbReference>
<dbReference type="EMBL" id="JAEMUH010000005">
    <property type="protein sequence ID" value="MBJ7550333.1"/>
    <property type="molecule type" value="Genomic_DNA"/>
</dbReference>
<gene>
    <name evidence="4" type="ORF">JHD44_06540</name>
</gene>
<sequence length="529" mass="60517">MARINDWRTFLPLEPKQRWVVYHSDTFEFIAILFALWQSKCIACLPSDICSDTIDRLAPNSAGFIGEFPDLEQAFLYPPSSMQCSPLVPLDREQTAIEVYTSGSTGTPKPILKTIAMIEDEIASVDQLWTIPKHATLISTVPHQHLFGLTFRLFWPLLTERKFLTKACTFTEDIFRQAQQLACYVLISTPSHLKRLNDQLDWTSVAGHCHQVISSAAPLARQDSLFAAELLGTPVHEIYGSSETGAIAWRTQSNNNEHWHLLPQIDMQIHQGRVHISGPYIEPKHAYLSDQIDISTSGSFRLLGRQDRIHKVEGKRLSLTKMEHEIEQTKWIRAARALVLARKRDEVVVVAELSEAGKQLRTHGSQKELVKCLKQALRSSFEAVLLPRRWRFLSSLPYNSQGKLSMDRLHSLFDNHEVKWPVELSRNTLDEHIQLVFYIPKELIYFEGHFDQHPILPGITQTHWAQHFGRKHFAIEGRFTGLEVIKFQHVIQPDTEVTLSLTYNSALKKLTFQYLSDKGVHSSGRICFA</sequence>
<protein>
    <submittedName>
        <fullName evidence="4">Acyl-CoA synthetase</fullName>
    </submittedName>
</protein>
<dbReference type="PANTHER" id="PTHR43201:SF8">
    <property type="entry name" value="ACYL-COA SYNTHETASE FAMILY MEMBER 3"/>
    <property type="match status" value="1"/>
</dbReference>
<feature type="domain" description="AMP-dependent synthetase/ligase" evidence="2">
    <location>
        <begin position="86"/>
        <end position="276"/>
    </location>
</feature>
<dbReference type="InterPro" id="IPR054545">
    <property type="entry name" value="ApeI-like"/>
</dbReference>
<dbReference type="Proteomes" id="UP000598488">
    <property type="component" value="Unassembled WGS sequence"/>
</dbReference>
<evidence type="ECO:0000313" key="5">
    <source>
        <dbReference type="Proteomes" id="UP000598488"/>
    </source>
</evidence>
<evidence type="ECO:0000259" key="3">
    <source>
        <dbReference type="Pfam" id="PF22818"/>
    </source>
</evidence>
<keyword evidence="5" id="KW-1185">Reference proteome</keyword>
<evidence type="ECO:0000259" key="2">
    <source>
        <dbReference type="Pfam" id="PF00501"/>
    </source>
</evidence>
<reference evidence="4 5" key="1">
    <citation type="submission" date="2020-12" db="EMBL/GenBank/DDBJ databases">
        <title>Comparative genome analysis of fungal antagonists Marinomonas ostreistagni 398 and M. spartinae 468.</title>
        <authorList>
            <person name="Fields J.L."/>
            <person name="Mavrodi O.V."/>
            <person name="Biber P.D."/>
            <person name="Indest K.J."/>
            <person name="Mavrodi D.V."/>
        </authorList>
    </citation>
    <scope>NUCLEOTIDE SEQUENCE [LARGE SCALE GENOMIC DNA]</scope>
    <source>
        <strain evidence="4 5">USM7</strain>
    </source>
</reference>